<dbReference type="GO" id="GO:0016717">
    <property type="term" value="F:oxidoreductase activity, acting on paired donors, with oxidation of a pair of donors resulting in the reduction of molecular oxygen to two molecules of water"/>
    <property type="evidence" value="ECO:0007669"/>
    <property type="project" value="InterPro"/>
</dbReference>
<evidence type="ECO:0000313" key="9">
    <source>
        <dbReference type="EMBL" id="KAJ1725061.1"/>
    </source>
</evidence>
<feature type="transmembrane region" description="Helical" evidence="6">
    <location>
        <begin position="249"/>
        <end position="270"/>
    </location>
</feature>
<keyword evidence="4" id="KW-0560">Oxidoreductase</keyword>
<comment type="caution">
    <text evidence="9">The sequence shown here is derived from an EMBL/GenBank/DDBJ whole genome shotgun (WGS) entry which is preliminary data.</text>
</comment>
<dbReference type="InterPro" id="IPR021863">
    <property type="entry name" value="FAS_N"/>
</dbReference>
<comment type="similarity">
    <text evidence="3">Belongs to the fatty acid desaturase type 1 family.</text>
</comment>
<evidence type="ECO:0000313" key="10">
    <source>
        <dbReference type="Proteomes" id="UP001149813"/>
    </source>
</evidence>
<dbReference type="EMBL" id="JANBOJ010000013">
    <property type="protein sequence ID" value="KAJ1725061.1"/>
    <property type="molecule type" value="Genomic_DNA"/>
</dbReference>
<protein>
    <recommendedName>
        <fullName evidence="11">Delta-12 fatty acid desaturase</fullName>
    </recommendedName>
</protein>
<evidence type="ECO:0000256" key="3">
    <source>
        <dbReference type="ARBA" id="ARBA00009295"/>
    </source>
</evidence>
<evidence type="ECO:0000256" key="1">
    <source>
        <dbReference type="ARBA" id="ARBA00004370"/>
    </source>
</evidence>
<feature type="transmembrane region" description="Helical" evidence="6">
    <location>
        <begin position="43"/>
        <end position="61"/>
    </location>
</feature>
<dbReference type="PANTHER" id="PTHR32100">
    <property type="entry name" value="OMEGA-6 FATTY ACID DESATURASE, CHLOROPLASTIC"/>
    <property type="match status" value="1"/>
</dbReference>
<name>A0A9W7Y4X5_9FUNG</name>
<dbReference type="InterPro" id="IPR005804">
    <property type="entry name" value="FA_desaturase_dom"/>
</dbReference>
<keyword evidence="10" id="KW-1185">Reference proteome</keyword>
<evidence type="ECO:0000256" key="5">
    <source>
        <dbReference type="ARBA" id="ARBA00023136"/>
    </source>
</evidence>
<keyword evidence="6" id="KW-0812">Transmembrane</keyword>
<dbReference type="GO" id="GO:0016020">
    <property type="term" value="C:membrane"/>
    <property type="evidence" value="ECO:0007669"/>
    <property type="project" value="UniProtKB-SubCell"/>
</dbReference>
<feature type="transmembrane region" description="Helical" evidence="6">
    <location>
        <begin position="73"/>
        <end position="92"/>
    </location>
</feature>
<evidence type="ECO:0000256" key="4">
    <source>
        <dbReference type="ARBA" id="ARBA00023002"/>
    </source>
</evidence>
<dbReference type="OrthoDB" id="1461976at2759"/>
<keyword evidence="6" id="KW-1133">Transmembrane helix</keyword>
<feature type="transmembrane region" description="Helical" evidence="6">
    <location>
        <begin position="220"/>
        <end position="242"/>
    </location>
</feature>
<evidence type="ECO:0008006" key="11">
    <source>
        <dbReference type="Google" id="ProtNLM"/>
    </source>
</evidence>
<dbReference type="CDD" id="cd03507">
    <property type="entry name" value="Delta12-FADS-like"/>
    <property type="match status" value="1"/>
</dbReference>
<keyword evidence="5 6" id="KW-0472">Membrane</keyword>
<feature type="transmembrane region" description="Helical" evidence="6">
    <location>
        <begin position="104"/>
        <end position="124"/>
    </location>
</feature>
<dbReference type="Proteomes" id="UP001149813">
    <property type="component" value="Unassembled WGS sequence"/>
</dbReference>
<organism evidence="9 10">
    <name type="scientific">Coemansia erecta</name>
    <dbReference type="NCBI Taxonomy" id="147472"/>
    <lineage>
        <taxon>Eukaryota</taxon>
        <taxon>Fungi</taxon>
        <taxon>Fungi incertae sedis</taxon>
        <taxon>Zoopagomycota</taxon>
        <taxon>Kickxellomycotina</taxon>
        <taxon>Kickxellomycetes</taxon>
        <taxon>Kickxellales</taxon>
        <taxon>Kickxellaceae</taxon>
        <taxon>Coemansia</taxon>
    </lineage>
</organism>
<evidence type="ECO:0000259" key="8">
    <source>
        <dbReference type="Pfam" id="PF11960"/>
    </source>
</evidence>
<dbReference type="InterPro" id="IPR012171">
    <property type="entry name" value="Fatty_acid_desaturase"/>
</dbReference>
<sequence>MGAQQRNVDPEKDFEPPNFTIKELRDCVPKHCFERDTLRSFSYIVYDLCGVAFLAFCASHISMLPLPLRIPAWILYWACQGVVCTGLWVIAHECGHGAFSANRTVNNVTGWVLHSALLVPFYSWKYTHSQHHKNTNNMTRDEVFVPRTKSFRGLQDKPSTPSWITETLFEEAPAYHLFKVVLQSLFGWPSYLIRNASGPKYARGASHFNPNSVLFRPETFWNIVISDIGLLIAGSVLAYCGFMYSAATVICYYGIPYLVVNFFLVTITYLQHTDATVPHYSDDSWNFVRGALCTVDRDFGWILNVCLHHINDTHVAHHVFSQMPHYHAQEATEHLKKKLGKYYYYDDTNFFYALYHNYRHCQFVEDSGDVLFFRNTSVPVVSVTDTKDE</sequence>
<evidence type="ECO:0000259" key="7">
    <source>
        <dbReference type="Pfam" id="PF00487"/>
    </source>
</evidence>
<proteinExistence type="inferred from homology"/>
<evidence type="ECO:0000256" key="2">
    <source>
        <dbReference type="ARBA" id="ARBA00005189"/>
    </source>
</evidence>
<gene>
    <name evidence="9" type="ORF">LPJ53_000712</name>
</gene>
<dbReference type="Pfam" id="PF11960">
    <property type="entry name" value="DUF3474"/>
    <property type="match status" value="1"/>
</dbReference>
<dbReference type="GO" id="GO:0006629">
    <property type="term" value="P:lipid metabolic process"/>
    <property type="evidence" value="ECO:0007669"/>
    <property type="project" value="InterPro"/>
</dbReference>
<dbReference type="Pfam" id="PF00487">
    <property type="entry name" value="FA_desaturase"/>
    <property type="match status" value="1"/>
</dbReference>
<comment type="pathway">
    <text evidence="2">Lipid metabolism.</text>
</comment>
<reference evidence="9" key="1">
    <citation type="submission" date="2022-07" db="EMBL/GenBank/DDBJ databases">
        <title>Phylogenomic reconstructions and comparative analyses of Kickxellomycotina fungi.</title>
        <authorList>
            <person name="Reynolds N.K."/>
            <person name="Stajich J.E."/>
            <person name="Barry K."/>
            <person name="Grigoriev I.V."/>
            <person name="Crous P."/>
            <person name="Smith M.E."/>
        </authorList>
    </citation>
    <scope>NUCLEOTIDE SEQUENCE</scope>
    <source>
        <strain evidence="9">NBRC 32514</strain>
    </source>
</reference>
<evidence type="ECO:0000256" key="6">
    <source>
        <dbReference type="SAM" id="Phobius"/>
    </source>
</evidence>
<feature type="domain" description="Fatty acid desaturase N-terminal" evidence="8">
    <location>
        <begin position="15"/>
        <end position="55"/>
    </location>
</feature>
<comment type="subcellular location">
    <subcellularLocation>
        <location evidence="1">Membrane</location>
    </subcellularLocation>
</comment>
<accession>A0A9W7Y4X5</accession>
<dbReference type="AlphaFoldDB" id="A0A9W7Y4X5"/>
<feature type="domain" description="Fatty acid desaturase" evidence="7">
    <location>
        <begin position="71"/>
        <end position="345"/>
    </location>
</feature>